<dbReference type="Proteomes" id="UP000256964">
    <property type="component" value="Unassembled WGS sequence"/>
</dbReference>
<organism evidence="1 2">
    <name type="scientific">Lentinus brumalis</name>
    <dbReference type="NCBI Taxonomy" id="2498619"/>
    <lineage>
        <taxon>Eukaryota</taxon>
        <taxon>Fungi</taxon>
        <taxon>Dikarya</taxon>
        <taxon>Basidiomycota</taxon>
        <taxon>Agaricomycotina</taxon>
        <taxon>Agaricomycetes</taxon>
        <taxon>Polyporales</taxon>
        <taxon>Polyporaceae</taxon>
        <taxon>Lentinus</taxon>
    </lineage>
</organism>
<name>A0A371DQS5_9APHY</name>
<proteinExistence type="predicted"/>
<dbReference type="AlphaFoldDB" id="A0A371DQS5"/>
<reference evidence="1 2" key="1">
    <citation type="journal article" date="2018" name="Biotechnol. Biofuels">
        <title>Integrative visual omics of the white-rot fungus Polyporus brumalis exposes the biotechnological potential of its oxidative enzymes for delignifying raw plant biomass.</title>
        <authorList>
            <person name="Miyauchi S."/>
            <person name="Rancon A."/>
            <person name="Drula E."/>
            <person name="Hage H."/>
            <person name="Chaduli D."/>
            <person name="Favel A."/>
            <person name="Grisel S."/>
            <person name="Henrissat B."/>
            <person name="Herpoel-Gimbert I."/>
            <person name="Ruiz-Duenas F.J."/>
            <person name="Chevret D."/>
            <person name="Hainaut M."/>
            <person name="Lin J."/>
            <person name="Wang M."/>
            <person name="Pangilinan J."/>
            <person name="Lipzen A."/>
            <person name="Lesage-Meessen L."/>
            <person name="Navarro D."/>
            <person name="Riley R."/>
            <person name="Grigoriev I.V."/>
            <person name="Zhou S."/>
            <person name="Raouche S."/>
            <person name="Rosso M.N."/>
        </authorList>
    </citation>
    <scope>NUCLEOTIDE SEQUENCE [LARGE SCALE GENOMIC DNA]</scope>
    <source>
        <strain evidence="1 2">BRFM 1820</strain>
    </source>
</reference>
<gene>
    <name evidence="1" type="ORF">OH76DRAFT_847438</name>
</gene>
<evidence type="ECO:0000313" key="2">
    <source>
        <dbReference type="Proteomes" id="UP000256964"/>
    </source>
</evidence>
<dbReference type="OrthoDB" id="10656303at2759"/>
<keyword evidence="2" id="KW-1185">Reference proteome</keyword>
<dbReference type="EMBL" id="KZ857383">
    <property type="protein sequence ID" value="RDX54896.1"/>
    <property type="molecule type" value="Genomic_DNA"/>
</dbReference>
<evidence type="ECO:0000313" key="1">
    <source>
        <dbReference type="EMBL" id="RDX54896.1"/>
    </source>
</evidence>
<protein>
    <submittedName>
        <fullName evidence="1">Uncharacterized protein</fullName>
    </submittedName>
</protein>
<accession>A0A371DQS5</accession>
<sequence>MASSSSSLRPSELPAQQSPSVVASCCLFPFPMPRRISLLSSRASTQQAPSEIAPSASSTTTPLISAAQIEPTVATINPQDSFETVQKVVLSASSVARPVSRWLGPLRGRYPQHHIYRGLKYWEKGFADIQFVVENFVDWRDKKEVVELVQSSAIFVHDLAEIRQRLDLEECRDWKRDVRTFMVDAENSSQQAKAQFLVRKLGILSVAAKNSASTSPRSATSFGSRRPSPLRNKVIIESRTPACGPTMLPLITDSQDPFADGGTNTPKAVTLSVAQGHEAIEEDDDAQPPDAAHATGESIAMAILKATAWVEEQHPRGLRRVSSLPNI</sequence>